<dbReference type="GeneID" id="38780782"/>
<organism evidence="2 3">
    <name type="scientific">Sparassis crispa</name>
    <dbReference type="NCBI Taxonomy" id="139825"/>
    <lineage>
        <taxon>Eukaryota</taxon>
        <taxon>Fungi</taxon>
        <taxon>Dikarya</taxon>
        <taxon>Basidiomycota</taxon>
        <taxon>Agaricomycotina</taxon>
        <taxon>Agaricomycetes</taxon>
        <taxon>Polyporales</taxon>
        <taxon>Sparassidaceae</taxon>
        <taxon>Sparassis</taxon>
    </lineage>
</organism>
<dbReference type="RefSeq" id="XP_027614778.1">
    <property type="nucleotide sequence ID" value="XM_027758977.1"/>
</dbReference>
<feature type="region of interest" description="Disordered" evidence="1">
    <location>
        <begin position="94"/>
        <end position="158"/>
    </location>
</feature>
<name>A0A401GNR6_9APHY</name>
<proteinExistence type="predicted"/>
<evidence type="ECO:0008006" key="4">
    <source>
        <dbReference type="Google" id="ProtNLM"/>
    </source>
</evidence>
<evidence type="ECO:0000256" key="1">
    <source>
        <dbReference type="SAM" id="MobiDB-lite"/>
    </source>
</evidence>
<dbReference type="Proteomes" id="UP000287166">
    <property type="component" value="Unassembled WGS sequence"/>
</dbReference>
<reference evidence="2 3" key="1">
    <citation type="journal article" date="2018" name="Sci. Rep.">
        <title>Genome sequence of the cauliflower mushroom Sparassis crispa (Hanabiratake) and its association with beneficial usage.</title>
        <authorList>
            <person name="Kiyama R."/>
            <person name="Furutani Y."/>
            <person name="Kawaguchi K."/>
            <person name="Nakanishi T."/>
        </authorList>
    </citation>
    <scope>NUCLEOTIDE SEQUENCE [LARGE SCALE GENOMIC DNA]</scope>
</reference>
<feature type="compositionally biased region" description="Polar residues" evidence="1">
    <location>
        <begin position="128"/>
        <end position="141"/>
    </location>
</feature>
<evidence type="ECO:0000313" key="2">
    <source>
        <dbReference type="EMBL" id="GBE83865.1"/>
    </source>
</evidence>
<protein>
    <recommendedName>
        <fullName evidence="4">Retrotransposon gag domain-containing protein</fullName>
    </recommendedName>
</protein>
<sequence length="181" mass="20677">MDWNRLKGWLKGKYDSPLRVESLRNELRNLMFKGNLARYSENFRMYESQIPAQEMTFGDCLSHFLSHLPADSARDLRREKPKNTKEMYYNARELDRLSNLHRGSQNHSSVSSNKKPKHLFHRGPPRSSAFSNGSAMPSISPTPVMPSALSNSGPVPMELDAMQQMPRGSNMPNTRVTLLQL</sequence>
<feature type="compositionally biased region" description="Basic residues" evidence="1">
    <location>
        <begin position="114"/>
        <end position="124"/>
    </location>
</feature>
<accession>A0A401GNR6</accession>
<keyword evidence="3" id="KW-1185">Reference proteome</keyword>
<evidence type="ECO:0000313" key="3">
    <source>
        <dbReference type="Proteomes" id="UP000287166"/>
    </source>
</evidence>
<dbReference type="InParanoid" id="A0A401GNR6"/>
<dbReference type="AlphaFoldDB" id="A0A401GNR6"/>
<dbReference type="OrthoDB" id="3058835at2759"/>
<dbReference type="EMBL" id="BFAD01000005">
    <property type="protein sequence ID" value="GBE83865.1"/>
    <property type="molecule type" value="Genomic_DNA"/>
</dbReference>
<feature type="compositionally biased region" description="Polar residues" evidence="1">
    <location>
        <begin position="101"/>
        <end position="113"/>
    </location>
</feature>
<gene>
    <name evidence="2" type="ORF">SCP_0509220</name>
</gene>
<comment type="caution">
    <text evidence="2">The sequence shown here is derived from an EMBL/GenBank/DDBJ whole genome shotgun (WGS) entry which is preliminary data.</text>
</comment>